<keyword evidence="1" id="KW-0479">Metal-binding</keyword>
<keyword evidence="3" id="KW-0805">Transcription regulation</keyword>
<organism evidence="8 9">
    <name type="scientific">Penicillium brasilianum</name>
    <dbReference type="NCBI Taxonomy" id="104259"/>
    <lineage>
        <taxon>Eukaryota</taxon>
        <taxon>Fungi</taxon>
        <taxon>Dikarya</taxon>
        <taxon>Ascomycota</taxon>
        <taxon>Pezizomycotina</taxon>
        <taxon>Eurotiomycetes</taxon>
        <taxon>Eurotiomycetidae</taxon>
        <taxon>Eurotiales</taxon>
        <taxon>Aspergillaceae</taxon>
        <taxon>Penicillium</taxon>
    </lineage>
</organism>
<dbReference type="GO" id="GO:0000981">
    <property type="term" value="F:DNA-binding transcription factor activity, RNA polymerase II-specific"/>
    <property type="evidence" value="ECO:0007669"/>
    <property type="project" value="InterPro"/>
</dbReference>
<dbReference type="PANTHER" id="PTHR47660:SF3">
    <property type="entry name" value="FINGER DOMAIN PROTEIN, PUTATIVE (AFU_ORTHOLOGUE AFUA_4G03310)-RELATED"/>
    <property type="match status" value="1"/>
</dbReference>
<dbReference type="SMART" id="SM00066">
    <property type="entry name" value="GAL4"/>
    <property type="match status" value="1"/>
</dbReference>
<evidence type="ECO:0000259" key="7">
    <source>
        <dbReference type="PROSITE" id="PS50048"/>
    </source>
</evidence>
<dbReference type="AlphaFoldDB" id="A0A0F7TU41"/>
<evidence type="ECO:0000256" key="6">
    <source>
        <dbReference type="ARBA" id="ARBA00023242"/>
    </source>
</evidence>
<dbReference type="PROSITE" id="PS50048">
    <property type="entry name" value="ZN2_CY6_FUNGAL_2"/>
    <property type="match status" value="1"/>
</dbReference>
<keyword evidence="2" id="KW-0862">Zinc</keyword>
<evidence type="ECO:0000256" key="2">
    <source>
        <dbReference type="ARBA" id="ARBA00022833"/>
    </source>
</evidence>
<dbReference type="SUPFAM" id="SSF57701">
    <property type="entry name" value="Zn2/Cys6 DNA-binding domain"/>
    <property type="match status" value="1"/>
</dbReference>
<dbReference type="Proteomes" id="UP000042958">
    <property type="component" value="Unassembled WGS sequence"/>
</dbReference>
<feature type="domain" description="Zn(2)-C6 fungal-type" evidence="7">
    <location>
        <begin position="61"/>
        <end position="91"/>
    </location>
</feature>
<dbReference type="OrthoDB" id="5423818at2759"/>
<dbReference type="PANTHER" id="PTHR47660">
    <property type="entry name" value="TRANSCRIPTION FACTOR WITH C2H2 AND ZN(2)-CYS(6) DNA BINDING DOMAIN (EUROFUNG)-RELATED-RELATED"/>
    <property type="match status" value="1"/>
</dbReference>
<dbReference type="CDD" id="cd00067">
    <property type="entry name" value="GAL4"/>
    <property type="match status" value="1"/>
</dbReference>
<accession>A0A0F7TU41</accession>
<keyword evidence="9" id="KW-1185">Reference proteome</keyword>
<dbReference type="GO" id="GO:0003677">
    <property type="term" value="F:DNA binding"/>
    <property type="evidence" value="ECO:0007669"/>
    <property type="project" value="UniProtKB-KW"/>
</dbReference>
<gene>
    <name evidence="8" type="ORF">PMG11_07979</name>
</gene>
<evidence type="ECO:0000256" key="5">
    <source>
        <dbReference type="ARBA" id="ARBA00023163"/>
    </source>
</evidence>
<evidence type="ECO:0000313" key="8">
    <source>
        <dbReference type="EMBL" id="CEJ59351.1"/>
    </source>
</evidence>
<keyword evidence="5" id="KW-0804">Transcription</keyword>
<evidence type="ECO:0000256" key="3">
    <source>
        <dbReference type="ARBA" id="ARBA00023015"/>
    </source>
</evidence>
<evidence type="ECO:0000256" key="1">
    <source>
        <dbReference type="ARBA" id="ARBA00022723"/>
    </source>
</evidence>
<proteinExistence type="predicted"/>
<evidence type="ECO:0000313" key="9">
    <source>
        <dbReference type="Proteomes" id="UP000042958"/>
    </source>
</evidence>
<dbReference type="InterPro" id="IPR001138">
    <property type="entry name" value="Zn2Cys6_DnaBD"/>
</dbReference>
<dbReference type="Pfam" id="PF00172">
    <property type="entry name" value="Zn_clus"/>
    <property type="match status" value="1"/>
</dbReference>
<dbReference type="InterPro" id="IPR036864">
    <property type="entry name" value="Zn2-C6_fun-type_DNA-bd_sf"/>
</dbReference>
<evidence type="ECO:0000256" key="4">
    <source>
        <dbReference type="ARBA" id="ARBA00023125"/>
    </source>
</evidence>
<dbReference type="GO" id="GO:0008270">
    <property type="term" value="F:zinc ion binding"/>
    <property type="evidence" value="ECO:0007669"/>
    <property type="project" value="InterPro"/>
</dbReference>
<keyword evidence="6" id="KW-0539">Nucleus</keyword>
<dbReference type="EMBL" id="CDHK01000007">
    <property type="protein sequence ID" value="CEJ59351.1"/>
    <property type="molecule type" value="Genomic_DNA"/>
</dbReference>
<dbReference type="STRING" id="104259.A0A0F7TU41"/>
<name>A0A0F7TU41_PENBI</name>
<reference evidence="9" key="1">
    <citation type="journal article" date="2015" name="Genome Announc.">
        <title>Draft genome sequence of the fungus Penicillium brasilianum MG11.</title>
        <authorList>
            <person name="Horn F."/>
            <person name="Linde J."/>
            <person name="Mattern D.J."/>
            <person name="Walther G."/>
            <person name="Guthke R."/>
            <person name="Brakhage A.A."/>
            <person name="Valiante V."/>
        </authorList>
    </citation>
    <scope>NUCLEOTIDE SEQUENCE [LARGE SCALE GENOMIC DNA]</scope>
    <source>
        <strain evidence="9">MG11</strain>
    </source>
</reference>
<keyword evidence="4" id="KW-0238">DNA-binding</keyword>
<dbReference type="PRINTS" id="PR00755">
    <property type="entry name" value="AFLATOXINBRP"/>
</dbReference>
<sequence>MEELLFKILRSIYILLPFISKCPSGIHNPFCVADYATNHLTSRHGYYCRSRQIGSAPRLRACASCVKGKTRCDTKRPTCSRCSTKGIECRYSASSRQSTEARIQKIANVSTGRRNAIPSPPESDVFAESSLATNSDVDAIIDSVLVPSDLVSTNFGDASIDDINQDLGFSSFLGLEGHRNDIQTPLSGWYPVEGQQTTSYFNLSIPAQVTSNPRSLVKRVRFKIGGEGTAALILHTLKSYLRMMMHHHTLPPFIHPRTISPDFDQGNTEPLVNCVSLVHMIGRKVRGSRKLFWKNVRLECERLLSDHLSLSKWELLTAMQAVCIYILVRLDEGPTEENDFDSLLLAAVFAMSKQLQCYDIVRKSQSASRADSLDQKWEDWIFEESERRLCAICRIVNLLVYFEPASMCDMSSVFVVAPLPAPKGLWEANDGLSWHVESKNADRIKPAFGLTKNGQVVKLGGLEPNRMHTLPGSFSLNVSQSESAENWEEWCSGMDGLGGIIMLAASLVV</sequence>
<protein>
    <recommendedName>
        <fullName evidence="7">Zn(2)-C6 fungal-type domain-containing protein</fullName>
    </recommendedName>
</protein>
<dbReference type="Gene3D" id="4.10.240.10">
    <property type="entry name" value="Zn(2)-C6 fungal-type DNA-binding domain"/>
    <property type="match status" value="1"/>
</dbReference>